<organism evidence="2 3">
    <name type="scientific">Hypholoma sublateritium (strain FD-334 SS-4)</name>
    <dbReference type="NCBI Taxonomy" id="945553"/>
    <lineage>
        <taxon>Eukaryota</taxon>
        <taxon>Fungi</taxon>
        <taxon>Dikarya</taxon>
        <taxon>Basidiomycota</taxon>
        <taxon>Agaricomycotina</taxon>
        <taxon>Agaricomycetes</taxon>
        <taxon>Agaricomycetidae</taxon>
        <taxon>Agaricales</taxon>
        <taxon>Agaricineae</taxon>
        <taxon>Strophariaceae</taxon>
        <taxon>Hypholoma</taxon>
    </lineage>
</organism>
<feature type="region of interest" description="Disordered" evidence="1">
    <location>
        <begin position="39"/>
        <end position="67"/>
    </location>
</feature>
<gene>
    <name evidence="2" type="ORF">HYPSUDRAFT_53787</name>
</gene>
<dbReference type="Proteomes" id="UP000054270">
    <property type="component" value="Unassembled WGS sequence"/>
</dbReference>
<sequence>MYGAARLHAMPSGWWWERNGVLASRDSMTIPHLDMMASSRSRGRAEPGLADSAKRVHPRRPRTGGDAYAHAGSDGCAYIQILLEPENWLKYKCAPERQIMLLYMQDFEAKGKQRSKTTTVGISCRHDSEGCKEAVLYSSRCCTRSDNPEMALQEYNLRHPRHEKRIGLREEQTDFGGEVRHYRDKRGCGMKFERIKEKTYTPLGCTFVGAWSTENVTGKCRTYQYMICALRSGRLRAMGRMDVHWVLHEWVMMISVHTLGICRGGKGKGTMRITIIVGRSARSMSDGVADDWDTSVHGEAGLRKGRHVALMALRHSNYTEDIRCQRDGRRGKALFDIRYRLGTLSGSGFGTSR</sequence>
<name>A0A0D2P0J2_HYPSF</name>
<proteinExistence type="predicted"/>
<keyword evidence="3" id="KW-1185">Reference proteome</keyword>
<evidence type="ECO:0000313" key="2">
    <source>
        <dbReference type="EMBL" id="KJA24454.1"/>
    </source>
</evidence>
<dbReference type="AlphaFoldDB" id="A0A0D2P0J2"/>
<reference evidence="3" key="1">
    <citation type="submission" date="2014-04" db="EMBL/GenBank/DDBJ databases">
        <title>Evolutionary Origins and Diversification of the Mycorrhizal Mutualists.</title>
        <authorList>
            <consortium name="DOE Joint Genome Institute"/>
            <consortium name="Mycorrhizal Genomics Consortium"/>
            <person name="Kohler A."/>
            <person name="Kuo A."/>
            <person name="Nagy L.G."/>
            <person name="Floudas D."/>
            <person name="Copeland A."/>
            <person name="Barry K.W."/>
            <person name="Cichocki N."/>
            <person name="Veneault-Fourrey C."/>
            <person name="LaButti K."/>
            <person name="Lindquist E.A."/>
            <person name="Lipzen A."/>
            <person name="Lundell T."/>
            <person name="Morin E."/>
            <person name="Murat C."/>
            <person name="Riley R."/>
            <person name="Ohm R."/>
            <person name="Sun H."/>
            <person name="Tunlid A."/>
            <person name="Henrissat B."/>
            <person name="Grigoriev I.V."/>
            <person name="Hibbett D.S."/>
            <person name="Martin F."/>
        </authorList>
    </citation>
    <scope>NUCLEOTIDE SEQUENCE [LARGE SCALE GENOMIC DNA]</scope>
    <source>
        <strain evidence="3">FD-334 SS-4</strain>
    </source>
</reference>
<protein>
    <submittedName>
        <fullName evidence="2">Uncharacterized protein</fullName>
    </submittedName>
</protein>
<evidence type="ECO:0000256" key="1">
    <source>
        <dbReference type="SAM" id="MobiDB-lite"/>
    </source>
</evidence>
<accession>A0A0D2P0J2</accession>
<evidence type="ECO:0000313" key="3">
    <source>
        <dbReference type="Proteomes" id="UP000054270"/>
    </source>
</evidence>
<dbReference type="EMBL" id="KN817537">
    <property type="protein sequence ID" value="KJA24454.1"/>
    <property type="molecule type" value="Genomic_DNA"/>
</dbReference>